<sequence length="576" mass="65223">MTRKTNANVNAANQYARDVVRGKISVCRYVVLACQRHLDDLEKATKKNYPYKFDKERAERVAKFIQLLPHTKGEWAFKRMPITLEPWQLFIVCTVFGWVHKKTGYRRFREAYNEIPRKNGKSAITAGIGLYMFAADDEFGAEVYSGATTEKQAWEVFRPARLMAQRTETLREAFGIEVHAQSLSRPEDGARFEPLIGNPGDGSSPSAALIDEYHEHQSDDQYSTMQTGMGSRRQPLLFGITTSGYNIEGPCYDKRREVIEMLEGIVPNDELFGIIYTLDDGDDWTDPAALRKANPNMGISVFSEYLLSQQRAAINNPRKVGAFKTKHLNIWVAAKDAFFNLVSWQRCENKLLTLDLFEGQTCVLSFDLARKLDLNCMIRLFSRQIDGKTHYYSVAPRFFVPYDTVYSPDVTDQRTAERYKKWVEAGFITVTDGAEIDYREILEAAKEANRLNAVEESPIDPHGATNLSHHLADESLNPITIVQNYTNMSDPMKELEAAIEAGRLHHDGNPVMTWCISNVIGRHIPGDDDVVRPIKQGNENKIDGAVGLIMGIGRLLVPPQGDDLSKHLEKHGLRRL</sequence>
<dbReference type="GO" id="GO:0004519">
    <property type="term" value="F:endonuclease activity"/>
    <property type="evidence" value="ECO:0007669"/>
    <property type="project" value="InterPro"/>
</dbReference>
<dbReference type="AlphaFoldDB" id="A0A379QMR7"/>
<dbReference type="Pfam" id="PF20441">
    <property type="entry name" value="TerL_nuclease"/>
    <property type="match status" value="1"/>
</dbReference>
<gene>
    <name evidence="4" type="ORF">NCTC10252_01919</name>
</gene>
<evidence type="ECO:0000256" key="1">
    <source>
        <dbReference type="SAM" id="MobiDB-lite"/>
    </source>
</evidence>
<dbReference type="PANTHER" id="PTHR41287:SF1">
    <property type="entry name" value="PROTEIN YMFN"/>
    <property type="match status" value="1"/>
</dbReference>
<dbReference type="InterPro" id="IPR027417">
    <property type="entry name" value="P-loop_NTPase"/>
</dbReference>
<protein>
    <submittedName>
        <fullName evidence="4">Terminase</fullName>
    </submittedName>
</protein>
<dbReference type="Pfam" id="PF03354">
    <property type="entry name" value="TerL_ATPase"/>
    <property type="match status" value="1"/>
</dbReference>
<feature type="domain" description="Terminase large subunit-like ATPase" evidence="2">
    <location>
        <begin position="86"/>
        <end position="256"/>
    </location>
</feature>
<dbReference type="InterPro" id="IPR046462">
    <property type="entry name" value="TerL_nuclease"/>
</dbReference>
<evidence type="ECO:0000259" key="2">
    <source>
        <dbReference type="Pfam" id="PF03354"/>
    </source>
</evidence>
<dbReference type="InterPro" id="IPR046461">
    <property type="entry name" value="TerL_ATPase"/>
</dbReference>
<evidence type="ECO:0000259" key="3">
    <source>
        <dbReference type="Pfam" id="PF20441"/>
    </source>
</evidence>
<evidence type="ECO:0000313" key="4">
    <source>
        <dbReference type="EMBL" id="SUF56690.1"/>
    </source>
</evidence>
<feature type="domain" description="Terminase large subunit-like endonuclease" evidence="3">
    <location>
        <begin position="268"/>
        <end position="555"/>
    </location>
</feature>
<dbReference type="EMBL" id="UGWP01000004">
    <property type="protein sequence ID" value="SUF56690.1"/>
    <property type="molecule type" value="Genomic_DNA"/>
</dbReference>
<proteinExistence type="predicted"/>
<dbReference type="Gene3D" id="3.40.50.300">
    <property type="entry name" value="P-loop containing nucleotide triphosphate hydrolases"/>
    <property type="match status" value="1"/>
</dbReference>
<feature type="region of interest" description="Disordered" evidence="1">
    <location>
        <begin position="188"/>
        <end position="207"/>
    </location>
</feature>
<dbReference type="PANTHER" id="PTHR41287">
    <property type="match status" value="1"/>
</dbReference>
<dbReference type="InterPro" id="IPR005021">
    <property type="entry name" value="Terminase_largesu-like"/>
</dbReference>
<evidence type="ECO:0000313" key="5">
    <source>
        <dbReference type="Proteomes" id="UP000254597"/>
    </source>
</evidence>
<organism evidence="4 5">
    <name type="scientific">Salmonella enterica</name>
    <name type="common">Salmonella choleraesuis</name>
    <dbReference type="NCBI Taxonomy" id="28901"/>
    <lineage>
        <taxon>Bacteria</taxon>
        <taxon>Pseudomonadati</taxon>
        <taxon>Pseudomonadota</taxon>
        <taxon>Gammaproteobacteria</taxon>
        <taxon>Enterobacterales</taxon>
        <taxon>Enterobacteriaceae</taxon>
        <taxon>Salmonella</taxon>
    </lineage>
</organism>
<name>A0A379QMR7_SALER</name>
<reference evidence="4 5" key="1">
    <citation type="submission" date="2018-06" db="EMBL/GenBank/DDBJ databases">
        <authorList>
            <consortium name="Pathogen Informatics"/>
            <person name="Doyle S."/>
        </authorList>
    </citation>
    <scope>NUCLEOTIDE SEQUENCE [LARGE SCALE GENOMIC DNA]</scope>
    <source>
        <strain evidence="4 5">NCTC10252</strain>
    </source>
</reference>
<dbReference type="Proteomes" id="UP000254597">
    <property type="component" value="Unassembled WGS sequence"/>
</dbReference>
<accession>A0A379QMR7</accession>